<gene>
    <name evidence="5" type="ORF">R2363_31695</name>
</gene>
<feature type="region of interest" description="Disordered" evidence="4">
    <location>
        <begin position="259"/>
        <end position="280"/>
    </location>
</feature>
<name>A0ABU4KFZ6_9ACTN</name>
<protein>
    <submittedName>
        <fullName evidence="5">GvpL/GvpF family gas vesicle protein</fullName>
    </submittedName>
</protein>
<evidence type="ECO:0000256" key="4">
    <source>
        <dbReference type="SAM" id="MobiDB-lite"/>
    </source>
</evidence>
<dbReference type="Pfam" id="PF06386">
    <property type="entry name" value="GvpL_GvpF"/>
    <property type="match status" value="1"/>
</dbReference>
<comment type="caution">
    <text evidence="5">The sequence shown here is derived from an EMBL/GenBank/DDBJ whole genome shotgun (WGS) entry which is preliminary data.</text>
</comment>
<evidence type="ECO:0000256" key="1">
    <source>
        <dbReference type="ARBA" id="ARBA00022987"/>
    </source>
</evidence>
<feature type="compositionally biased region" description="Pro residues" evidence="4">
    <location>
        <begin position="264"/>
        <end position="280"/>
    </location>
</feature>
<dbReference type="Proteomes" id="UP001278571">
    <property type="component" value="Unassembled WGS sequence"/>
</dbReference>
<sequence length="280" mass="29927">MNASPTPTLTYVYAATPPAPLLDDVLPTLAGVAGRPVTLLPPVPYDTAPAPVAFVISDVPRADFAEAALQEHFEDLRWLEETARAHHHVIETLAGHTTVLPLRMATLYEDHTRALRALGEQSQLFATQLAQLSAHTEYGVKIYVLPAEAPEPAAPPAATSPGKAYLQARRVQRDSREEHFQQARLAADRLTAVAARHQAPRVTHPPQSGPLVAPADGENVLNDAFLVPDVQADSFRAAVRDAAADLPGIRLEVTGPWAPYSFATPPPAAEPPLPPTAPAP</sequence>
<dbReference type="InterPro" id="IPR009430">
    <property type="entry name" value="GvpL/GvpF"/>
</dbReference>
<dbReference type="RefSeq" id="WP_319012883.1">
    <property type="nucleotide sequence ID" value="NZ_JAWJZF010000503.1"/>
</dbReference>
<evidence type="ECO:0000256" key="2">
    <source>
        <dbReference type="ARBA" id="ARBA00035108"/>
    </source>
</evidence>
<organism evidence="5 6">
    <name type="scientific">Streptomyces roseolus</name>
    <dbReference type="NCBI Taxonomy" id="67358"/>
    <lineage>
        <taxon>Bacteria</taxon>
        <taxon>Bacillati</taxon>
        <taxon>Actinomycetota</taxon>
        <taxon>Actinomycetes</taxon>
        <taxon>Kitasatosporales</taxon>
        <taxon>Streptomycetaceae</taxon>
        <taxon>Streptomyces</taxon>
    </lineage>
</organism>
<evidence type="ECO:0000256" key="3">
    <source>
        <dbReference type="ARBA" id="ARBA00035643"/>
    </source>
</evidence>
<accession>A0ABU4KFZ6</accession>
<evidence type="ECO:0000313" key="6">
    <source>
        <dbReference type="Proteomes" id="UP001278571"/>
    </source>
</evidence>
<dbReference type="PANTHER" id="PTHR36852:SF1">
    <property type="entry name" value="PROTEIN GVPL 2"/>
    <property type="match status" value="1"/>
</dbReference>
<reference evidence="5 6" key="1">
    <citation type="submission" date="2023-10" db="EMBL/GenBank/DDBJ databases">
        <authorList>
            <person name="Wang X.X."/>
        </authorList>
    </citation>
    <scope>NUCLEOTIDE SEQUENCE [LARGE SCALE GENOMIC DNA]</scope>
    <source>
        <strain evidence="5 6">NBRC 12816</strain>
    </source>
</reference>
<comment type="similarity">
    <text evidence="3">Belongs to the gas vesicle GvpF/GvpL family.</text>
</comment>
<comment type="subcellular location">
    <subcellularLocation>
        <location evidence="2">Gas vesicle</location>
    </subcellularLocation>
</comment>
<proteinExistence type="inferred from homology"/>
<keyword evidence="1" id="KW-0304">Gas vesicle</keyword>
<dbReference type="EMBL" id="JAWJZF010000503">
    <property type="protein sequence ID" value="MDX2296723.1"/>
    <property type="molecule type" value="Genomic_DNA"/>
</dbReference>
<dbReference type="PANTHER" id="PTHR36852">
    <property type="entry name" value="PROTEIN GVPL 2"/>
    <property type="match status" value="1"/>
</dbReference>
<evidence type="ECO:0000313" key="5">
    <source>
        <dbReference type="EMBL" id="MDX2296723.1"/>
    </source>
</evidence>
<keyword evidence="6" id="KW-1185">Reference proteome</keyword>